<reference evidence="3 4" key="1">
    <citation type="submission" date="2014-09" db="EMBL/GenBank/DDBJ databases">
        <title>High-quality draft genome sequence of Kocuria marina SO9-6, an actinobacterium isolated from a copper mine.</title>
        <authorList>
            <person name="Castro D.B."/>
            <person name="Pereira L.B."/>
            <person name="Silva M.V."/>
            <person name="Silva B.P."/>
            <person name="Zanardi B.R."/>
            <person name="Carlos C."/>
            <person name="Belgini D.R."/>
            <person name="Limache E.G."/>
            <person name="Lacerda G.V."/>
            <person name="Nery M.B."/>
            <person name="Gomes M.B."/>
            <person name="Souza S."/>
            <person name="Silva T.M."/>
            <person name="Rodrigues V.D."/>
            <person name="Paulino L.C."/>
            <person name="Vicentini R."/>
            <person name="Ferraz L.F."/>
            <person name="Ottoboni L.M."/>
        </authorList>
    </citation>
    <scope>NUCLEOTIDE SEQUENCE [LARGE SCALE GENOMIC DNA]</scope>
    <source>
        <strain evidence="3 4">SO9-6</strain>
    </source>
</reference>
<dbReference type="eggNOG" id="ENOG502ZNZE">
    <property type="taxonomic scope" value="Bacteria"/>
</dbReference>
<dbReference type="Proteomes" id="UP000030664">
    <property type="component" value="Unassembled WGS sequence"/>
</dbReference>
<keyword evidence="1" id="KW-1133">Transmembrane helix</keyword>
<dbReference type="GO" id="GO:0080120">
    <property type="term" value="P:CAAX-box protein maturation"/>
    <property type="evidence" value="ECO:0007669"/>
    <property type="project" value="UniProtKB-ARBA"/>
</dbReference>
<evidence type="ECO:0000313" key="4">
    <source>
        <dbReference type="Proteomes" id="UP000030664"/>
    </source>
</evidence>
<accession>A0A0B0D8L3</accession>
<dbReference type="STRING" id="223184.AS25_10865"/>
<dbReference type="EMBL" id="JROM01000046">
    <property type="protein sequence ID" value="KHE73758.1"/>
    <property type="molecule type" value="Genomic_DNA"/>
</dbReference>
<feature type="transmembrane region" description="Helical" evidence="1">
    <location>
        <begin position="165"/>
        <end position="185"/>
    </location>
</feature>
<evidence type="ECO:0000313" key="3">
    <source>
        <dbReference type="EMBL" id="KHE73758.1"/>
    </source>
</evidence>
<protein>
    <recommendedName>
        <fullName evidence="2">CAAX prenyl protease 2/Lysostaphin resistance protein A-like domain-containing protein</fullName>
    </recommendedName>
</protein>
<keyword evidence="1" id="KW-0472">Membrane</keyword>
<feature type="transmembrane region" description="Helical" evidence="1">
    <location>
        <begin position="78"/>
        <end position="101"/>
    </location>
</feature>
<name>A0A0B0D8L3_9MICC</name>
<feature type="transmembrane region" description="Helical" evidence="1">
    <location>
        <begin position="39"/>
        <end position="58"/>
    </location>
</feature>
<feature type="domain" description="CAAX prenyl protease 2/Lysostaphin resistance protein A-like" evidence="2">
    <location>
        <begin position="116"/>
        <end position="203"/>
    </location>
</feature>
<sequence length="253" mass="27545">MLGLYVGSGYLHGTVAAAVSVLTGADYADTYTYEGLWRSVGWIALAVTVWVMVTRLLLPAPTSRPRHVTQRRDAKLALFLYPVATLFGFVVVRLVGSLLGYEPGFPSADHPSTEYIATSVASSAAAGPREEIFLLALPVLLLRCAHRGWTEIVVVLAVLRISFHIYYGIAVIGLLPWAVTAVFLFRYTQSVWPLIAAHSLWDLAASALTFGGDLGEMALLWPMIAFGGCAWLLLGKASRERELSKPLNVPDTR</sequence>
<dbReference type="Pfam" id="PF02517">
    <property type="entry name" value="Rce1-like"/>
    <property type="match status" value="1"/>
</dbReference>
<organism evidence="3 4">
    <name type="scientific">Kocuria marina</name>
    <dbReference type="NCBI Taxonomy" id="223184"/>
    <lineage>
        <taxon>Bacteria</taxon>
        <taxon>Bacillati</taxon>
        <taxon>Actinomycetota</taxon>
        <taxon>Actinomycetes</taxon>
        <taxon>Micrococcales</taxon>
        <taxon>Micrococcaceae</taxon>
        <taxon>Kocuria</taxon>
    </lineage>
</organism>
<feature type="transmembrane region" description="Helical" evidence="1">
    <location>
        <begin position="218"/>
        <end position="235"/>
    </location>
</feature>
<dbReference type="GO" id="GO:0004175">
    <property type="term" value="F:endopeptidase activity"/>
    <property type="evidence" value="ECO:0007669"/>
    <property type="project" value="UniProtKB-ARBA"/>
</dbReference>
<evidence type="ECO:0000256" key="1">
    <source>
        <dbReference type="SAM" id="Phobius"/>
    </source>
</evidence>
<dbReference type="InterPro" id="IPR003675">
    <property type="entry name" value="Rce1/LyrA-like_dom"/>
</dbReference>
<gene>
    <name evidence="3" type="ORF">AS25_10865</name>
</gene>
<evidence type="ECO:0000259" key="2">
    <source>
        <dbReference type="Pfam" id="PF02517"/>
    </source>
</evidence>
<feature type="transmembrane region" description="Helical" evidence="1">
    <location>
        <begin position="192"/>
        <end position="212"/>
    </location>
</feature>
<proteinExistence type="predicted"/>
<dbReference type="AlphaFoldDB" id="A0A0B0D8L3"/>
<keyword evidence="1" id="KW-0812">Transmembrane</keyword>
<comment type="caution">
    <text evidence="3">The sequence shown here is derived from an EMBL/GenBank/DDBJ whole genome shotgun (WGS) entry which is preliminary data.</text>
</comment>